<gene>
    <name evidence="1" type="ORF">SAMN05421743_103309</name>
</gene>
<evidence type="ECO:0000313" key="2">
    <source>
        <dbReference type="Proteomes" id="UP000198584"/>
    </source>
</evidence>
<sequence>MKRIMVLGVSAGVGKSTFARKMGEALQLNVYHLDALYWKPGWVEASLEEFKDAQREIVKKENWIIEGNYSKTFDIRSKRADTIIYLELPRYICLYRAVKRWLMNIGKTRSDMGAECKEKLDWEFLKYIYTTYKSRKRNMKERLHTLQIYDHINEIIYLRSKYEIKSYLDSLQREKDRSFIIHS</sequence>
<dbReference type="STRING" id="571932.SAMN05421743_103309"/>
<dbReference type="PANTHER" id="PTHR37816">
    <property type="entry name" value="YALI0E33011P"/>
    <property type="match status" value="1"/>
</dbReference>
<dbReference type="InterPro" id="IPR027417">
    <property type="entry name" value="P-loop_NTPase"/>
</dbReference>
<keyword evidence="1" id="KW-0418">Kinase</keyword>
<reference evidence="1 2" key="1">
    <citation type="submission" date="2016-10" db="EMBL/GenBank/DDBJ databases">
        <authorList>
            <person name="de Groot N.N."/>
        </authorList>
    </citation>
    <scope>NUCLEOTIDE SEQUENCE [LARGE SCALE GENOMIC DNA]</scope>
    <source>
        <strain evidence="1 2">CCM7597</strain>
    </source>
</reference>
<keyword evidence="1" id="KW-0808">Transferase</keyword>
<dbReference type="EMBL" id="FNQR01000003">
    <property type="protein sequence ID" value="SEA25295.1"/>
    <property type="molecule type" value="Genomic_DNA"/>
</dbReference>
<dbReference type="AlphaFoldDB" id="A0A1H3ZNS7"/>
<dbReference type="OrthoDB" id="1201990at2"/>
<keyword evidence="2" id="KW-1185">Reference proteome</keyword>
<dbReference type="GO" id="GO:0016301">
    <property type="term" value="F:kinase activity"/>
    <property type="evidence" value="ECO:0007669"/>
    <property type="project" value="UniProtKB-KW"/>
</dbReference>
<dbReference type="PANTHER" id="PTHR37816:SF3">
    <property type="entry name" value="MODULATES DNA TOPOLOGY"/>
    <property type="match status" value="1"/>
</dbReference>
<organism evidence="1 2">
    <name type="scientific">Thalassobacillus cyri</name>
    <dbReference type="NCBI Taxonomy" id="571932"/>
    <lineage>
        <taxon>Bacteria</taxon>
        <taxon>Bacillati</taxon>
        <taxon>Bacillota</taxon>
        <taxon>Bacilli</taxon>
        <taxon>Bacillales</taxon>
        <taxon>Bacillaceae</taxon>
        <taxon>Thalassobacillus</taxon>
    </lineage>
</organism>
<dbReference type="Proteomes" id="UP000198584">
    <property type="component" value="Unassembled WGS sequence"/>
</dbReference>
<dbReference type="InterPro" id="IPR052922">
    <property type="entry name" value="Cytidylate_Kinase-2"/>
</dbReference>
<name>A0A1H3ZNS7_9BACI</name>
<evidence type="ECO:0000313" key="1">
    <source>
        <dbReference type="EMBL" id="SEA25295.1"/>
    </source>
</evidence>
<dbReference type="RefSeq" id="WP_093043282.1">
    <property type="nucleotide sequence ID" value="NZ_FNQR01000003.1"/>
</dbReference>
<dbReference type="Gene3D" id="3.40.50.300">
    <property type="entry name" value="P-loop containing nucleotide triphosphate hydrolases"/>
    <property type="match status" value="1"/>
</dbReference>
<protein>
    <submittedName>
        <fullName evidence="1">Adenylate kinase</fullName>
    </submittedName>
</protein>
<proteinExistence type="predicted"/>
<accession>A0A1H3ZNS7</accession>
<dbReference type="SUPFAM" id="SSF52540">
    <property type="entry name" value="P-loop containing nucleoside triphosphate hydrolases"/>
    <property type="match status" value="1"/>
</dbReference>